<evidence type="ECO:0000313" key="1">
    <source>
        <dbReference type="EMBL" id="ORY63934.1"/>
    </source>
</evidence>
<sequence length="152" mass="16989">MVQKNKSIYWASLGGFSKHSYRESCRWPLTSLITKSSAVLRKMRGSSSGVCASNSQYIRPATRRDVLASEGILELQPLLKNRSGKDLLSKRRTLCRPLYRDAACQGGNGGGFRGLARRVAKELCSVRVSRCRRIRSLIAEFQVVWVGKLKPS</sequence>
<dbReference type="GeneID" id="63770321"/>
<dbReference type="RefSeq" id="XP_040715348.1">
    <property type="nucleotide sequence ID" value="XM_040854109.1"/>
</dbReference>
<organism evidence="1 2">
    <name type="scientific">Pseudomassariella vexata</name>
    <dbReference type="NCBI Taxonomy" id="1141098"/>
    <lineage>
        <taxon>Eukaryota</taxon>
        <taxon>Fungi</taxon>
        <taxon>Dikarya</taxon>
        <taxon>Ascomycota</taxon>
        <taxon>Pezizomycotina</taxon>
        <taxon>Sordariomycetes</taxon>
        <taxon>Xylariomycetidae</taxon>
        <taxon>Amphisphaeriales</taxon>
        <taxon>Pseudomassariaceae</taxon>
        <taxon>Pseudomassariella</taxon>
    </lineage>
</organism>
<keyword evidence="2" id="KW-1185">Reference proteome</keyword>
<dbReference type="EMBL" id="MCFJ01000007">
    <property type="protein sequence ID" value="ORY63934.1"/>
    <property type="molecule type" value="Genomic_DNA"/>
</dbReference>
<accession>A0A1Y2DXU0</accession>
<proteinExistence type="predicted"/>
<dbReference type="InParanoid" id="A0A1Y2DXU0"/>
<comment type="caution">
    <text evidence="1">The sequence shown here is derived from an EMBL/GenBank/DDBJ whole genome shotgun (WGS) entry which is preliminary data.</text>
</comment>
<name>A0A1Y2DXU0_9PEZI</name>
<dbReference type="Proteomes" id="UP000193689">
    <property type="component" value="Unassembled WGS sequence"/>
</dbReference>
<gene>
    <name evidence="1" type="ORF">BCR38DRAFT_202642</name>
</gene>
<dbReference type="AlphaFoldDB" id="A0A1Y2DXU0"/>
<evidence type="ECO:0000313" key="2">
    <source>
        <dbReference type="Proteomes" id="UP000193689"/>
    </source>
</evidence>
<reference evidence="1 2" key="1">
    <citation type="submission" date="2016-07" db="EMBL/GenBank/DDBJ databases">
        <title>Pervasive Adenine N6-methylation of Active Genes in Fungi.</title>
        <authorList>
            <consortium name="DOE Joint Genome Institute"/>
            <person name="Mondo S.J."/>
            <person name="Dannebaum R.O."/>
            <person name="Kuo R.C."/>
            <person name="Labutti K."/>
            <person name="Haridas S."/>
            <person name="Kuo A."/>
            <person name="Salamov A."/>
            <person name="Ahrendt S.R."/>
            <person name="Lipzen A."/>
            <person name="Sullivan W."/>
            <person name="Andreopoulos W.B."/>
            <person name="Clum A."/>
            <person name="Lindquist E."/>
            <person name="Daum C."/>
            <person name="Ramamoorthy G.K."/>
            <person name="Gryganskyi A."/>
            <person name="Culley D."/>
            <person name="Magnuson J.K."/>
            <person name="James T.Y."/>
            <person name="O'Malley M.A."/>
            <person name="Stajich J.E."/>
            <person name="Spatafora J.W."/>
            <person name="Visel A."/>
            <person name="Grigoriev I.V."/>
        </authorList>
    </citation>
    <scope>NUCLEOTIDE SEQUENCE [LARGE SCALE GENOMIC DNA]</scope>
    <source>
        <strain evidence="1 2">CBS 129021</strain>
    </source>
</reference>
<protein>
    <submittedName>
        <fullName evidence="1">Uncharacterized protein</fullName>
    </submittedName>
</protein>